<proteinExistence type="inferred from homology"/>
<keyword evidence="6" id="KW-0391">Immunity</keyword>
<dbReference type="PANTHER" id="PTHR16461">
    <property type="entry name" value="TOLL-INTERACTING PROTEIN"/>
    <property type="match status" value="1"/>
</dbReference>
<keyword evidence="8" id="KW-0395">Inflammatory response</keyword>
<dbReference type="Pfam" id="PF00168">
    <property type="entry name" value="C2"/>
    <property type="match status" value="1"/>
</dbReference>
<evidence type="ECO:0000259" key="10">
    <source>
        <dbReference type="PROSITE" id="PS51140"/>
    </source>
</evidence>
<evidence type="ECO:0000256" key="8">
    <source>
        <dbReference type="ARBA" id="ARBA00023198"/>
    </source>
</evidence>
<dbReference type="CDD" id="cd04016">
    <property type="entry name" value="C2_Tollip"/>
    <property type="match status" value="1"/>
</dbReference>
<keyword evidence="7" id="KW-0072">Autophagy</keyword>
<dbReference type="AlphaFoldDB" id="A0A336LKF0"/>
<evidence type="ECO:0000256" key="1">
    <source>
        <dbReference type="ARBA" id="ARBA00004496"/>
    </source>
</evidence>
<evidence type="ECO:0000256" key="2">
    <source>
        <dbReference type="ARBA" id="ARBA00009278"/>
    </source>
</evidence>
<dbReference type="SMART" id="SM00546">
    <property type="entry name" value="CUE"/>
    <property type="match status" value="1"/>
</dbReference>
<dbReference type="CDD" id="cd14363">
    <property type="entry name" value="CUE_TOLIP"/>
    <property type="match status" value="1"/>
</dbReference>
<evidence type="ECO:0000256" key="6">
    <source>
        <dbReference type="ARBA" id="ARBA00022859"/>
    </source>
</evidence>
<evidence type="ECO:0000256" key="7">
    <source>
        <dbReference type="ARBA" id="ARBA00023006"/>
    </source>
</evidence>
<dbReference type="SMART" id="SM00239">
    <property type="entry name" value="C2"/>
    <property type="match status" value="1"/>
</dbReference>
<dbReference type="SUPFAM" id="SSF46934">
    <property type="entry name" value="UBA-like"/>
    <property type="match status" value="1"/>
</dbReference>
<dbReference type="SUPFAM" id="SSF49562">
    <property type="entry name" value="C2 domain (Calcium/lipid-binding domain, CaLB)"/>
    <property type="match status" value="1"/>
</dbReference>
<evidence type="ECO:0000256" key="5">
    <source>
        <dbReference type="ARBA" id="ARBA00022737"/>
    </source>
</evidence>
<evidence type="ECO:0000259" key="9">
    <source>
        <dbReference type="PROSITE" id="PS50004"/>
    </source>
</evidence>
<comment type="subcellular location">
    <subcellularLocation>
        <location evidence="1">Cytoplasm</location>
    </subcellularLocation>
</comment>
<evidence type="ECO:0000256" key="4">
    <source>
        <dbReference type="ARBA" id="ARBA00022588"/>
    </source>
</evidence>
<name>A0A336LKF0_CULSO</name>
<dbReference type="InterPro" id="IPR041799">
    <property type="entry name" value="TOLIP_CUE"/>
</dbReference>
<dbReference type="GO" id="GO:0006511">
    <property type="term" value="P:ubiquitin-dependent protein catabolic process"/>
    <property type="evidence" value="ECO:0007669"/>
    <property type="project" value="TreeGrafter"/>
</dbReference>
<dbReference type="InterPro" id="IPR035892">
    <property type="entry name" value="C2_domain_sf"/>
</dbReference>
<dbReference type="PANTHER" id="PTHR16461:SF5">
    <property type="entry name" value="TOLL-INTERACTING PROTEIN"/>
    <property type="match status" value="1"/>
</dbReference>
<keyword evidence="5" id="KW-0677">Repeat</keyword>
<organism evidence="11">
    <name type="scientific">Culicoides sonorensis</name>
    <name type="common">Biting midge</name>
    <dbReference type="NCBI Taxonomy" id="179676"/>
    <lineage>
        <taxon>Eukaryota</taxon>
        <taxon>Metazoa</taxon>
        <taxon>Ecdysozoa</taxon>
        <taxon>Arthropoda</taxon>
        <taxon>Hexapoda</taxon>
        <taxon>Insecta</taxon>
        <taxon>Pterygota</taxon>
        <taxon>Neoptera</taxon>
        <taxon>Endopterygota</taxon>
        <taxon>Diptera</taxon>
        <taxon>Nematocera</taxon>
        <taxon>Chironomoidea</taxon>
        <taxon>Ceratopogonidae</taxon>
        <taxon>Ceratopogoninae</taxon>
        <taxon>Culicoides</taxon>
        <taxon>Monoculicoides</taxon>
    </lineage>
</organism>
<dbReference type="GO" id="GO:0043130">
    <property type="term" value="F:ubiquitin binding"/>
    <property type="evidence" value="ECO:0007669"/>
    <property type="project" value="InterPro"/>
</dbReference>
<feature type="domain" description="C2" evidence="9">
    <location>
        <begin position="41"/>
        <end position="158"/>
    </location>
</feature>
<dbReference type="FunFam" id="1.10.8.10:FF:000036">
    <property type="entry name" value="Toll-interacting protein-like Protein"/>
    <property type="match status" value="1"/>
</dbReference>
<dbReference type="GO" id="GO:0005737">
    <property type="term" value="C:cytoplasm"/>
    <property type="evidence" value="ECO:0007669"/>
    <property type="project" value="UniProtKB-SubCell"/>
</dbReference>
<dbReference type="GO" id="GO:0006914">
    <property type="term" value="P:autophagy"/>
    <property type="evidence" value="ECO:0007669"/>
    <property type="project" value="UniProtKB-KW"/>
</dbReference>
<dbReference type="InterPro" id="IPR000008">
    <property type="entry name" value="C2_dom"/>
</dbReference>
<reference evidence="11" key="1">
    <citation type="submission" date="2018-07" db="EMBL/GenBank/DDBJ databases">
        <authorList>
            <person name="Quirk P.G."/>
            <person name="Krulwich T.A."/>
        </authorList>
    </citation>
    <scope>NUCLEOTIDE SEQUENCE</scope>
</reference>
<protein>
    <submittedName>
        <fullName evidence="11">CSON009968 protein</fullName>
    </submittedName>
</protein>
<feature type="domain" description="CUE" evidence="10">
    <location>
        <begin position="240"/>
        <end position="283"/>
    </location>
</feature>
<dbReference type="Gene3D" id="1.10.8.10">
    <property type="entry name" value="DNA helicase RuvA subunit, C-terminal domain"/>
    <property type="match status" value="1"/>
</dbReference>
<gene>
    <name evidence="11" type="primary">CSON009968</name>
</gene>
<dbReference type="PROSITE" id="PS50004">
    <property type="entry name" value="C2"/>
    <property type="match status" value="1"/>
</dbReference>
<accession>A0A336LKF0</accession>
<dbReference type="PROSITE" id="PS51140">
    <property type="entry name" value="CUE"/>
    <property type="match status" value="1"/>
</dbReference>
<evidence type="ECO:0000256" key="3">
    <source>
        <dbReference type="ARBA" id="ARBA00022490"/>
    </source>
</evidence>
<dbReference type="Pfam" id="PF02845">
    <property type="entry name" value="CUE"/>
    <property type="match status" value="1"/>
</dbReference>
<dbReference type="GO" id="GO:0031624">
    <property type="term" value="F:ubiquitin conjugating enzyme binding"/>
    <property type="evidence" value="ECO:0007669"/>
    <property type="project" value="TreeGrafter"/>
</dbReference>
<dbReference type="VEuPathDB" id="VectorBase:CSON009968"/>
<dbReference type="OMA" id="IYIQIFD"/>
<keyword evidence="4" id="KW-0399">Innate immunity</keyword>
<dbReference type="InterPro" id="IPR003892">
    <property type="entry name" value="CUE"/>
</dbReference>
<dbReference type="GO" id="GO:0045087">
    <property type="term" value="P:innate immune response"/>
    <property type="evidence" value="ECO:0007669"/>
    <property type="project" value="UniProtKB-KW"/>
</dbReference>
<keyword evidence="3" id="KW-0963">Cytoplasm</keyword>
<dbReference type="EMBL" id="UFQT01000003">
    <property type="protein sequence ID" value="SSX17129.1"/>
    <property type="molecule type" value="Genomic_DNA"/>
</dbReference>
<comment type="similarity">
    <text evidence="2">Belongs to the tollip family.</text>
</comment>
<evidence type="ECO:0000313" key="11">
    <source>
        <dbReference type="EMBL" id="SSX17129.1"/>
    </source>
</evidence>
<dbReference type="Gene3D" id="2.60.40.150">
    <property type="entry name" value="C2 domain"/>
    <property type="match status" value="1"/>
</dbReference>
<dbReference type="FunFam" id="2.60.40.150:FF:000214">
    <property type="entry name" value="Toll-interacting protein"/>
    <property type="match status" value="1"/>
</dbReference>
<sequence>MSTERIERWKKAVIGPLPPDFLRLQTPQDIQEAVDRQTCLALTQQQQIIQPSFGANIMGRLSITVVQAKLVKNYGLSRMDPYVRLRVGHFIYETQTDPNGARNPRFDRTIHTQLPHGVKSLSLEIYDECQFTMDELIAWAEIKIPDACLRGETVDEWYCLSGKQGEALEGQIHLVMSFSTTPLAYNVQPYQNPPMMVPNLASGRAVFINPQQVPPSQVPVPVPVGQQQQVIQPQPVIRELNDIDIQQIAEMFPNVDKEVIKSVGEANRGNREATINSLLSMTN</sequence>
<dbReference type="InterPro" id="IPR009060">
    <property type="entry name" value="UBA-like_sf"/>
</dbReference>
<dbReference type="InterPro" id="IPR037301">
    <property type="entry name" value="Tollip_C2"/>
</dbReference>